<dbReference type="Pfam" id="PF19765">
    <property type="entry name" value="DUF6252"/>
    <property type="match status" value="1"/>
</dbReference>
<dbReference type="PROSITE" id="PS51257">
    <property type="entry name" value="PROKAR_LIPOPROTEIN"/>
    <property type="match status" value="1"/>
</dbReference>
<name>A0ABW9RKI6_9BACT</name>
<reference evidence="2 3" key="1">
    <citation type="submission" date="2019-02" db="EMBL/GenBank/DDBJ databases">
        <authorList>
            <person name="Goldberg S.R."/>
            <person name="Haltli B.A."/>
            <person name="Correa H."/>
            <person name="Russell K.G."/>
        </authorList>
    </citation>
    <scope>NUCLEOTIDE SEQUENCE [LARGE SCALE GENOMIC DNA]</scope>
    <source>
        <strain evidence="2 3">JCM 16186</strain>
    </source>
</reference>
<proteinExistence type="predicted"/>
<dbReference type="InterPro" id="IPR046219">
    <property type="entry name" value="DUF6252"/>
</dbReference>
<accession>A0ABW9RKI6</accession>
<dbReference type="EMBL" id="SMLW01000157">
    <property type="protein sequence ID" value="MTI23415.1"/>
    <property type="molecule type" value="Genomic_DNA"/>
</dbReference>
<gene>
    <name evidence="2" type="ORF">E1163_00475</name>
</gene>
<sequence length="162" mass="18420">MRTFSKLFIVWLMLLSTFLSACEEDDGYTPPFTCQVNGEEWRPASRLGQLGMFTYLTDDFLSILGSNDNSGIGLAINDSTGIEANKFYAFTNEPIYYGTYYKRENGARCDYDFPNIISGKMLITRLDDEFISGTFEFTSYNSDCGDTIKVTEGRFHINEITK</sequence>
<protein>
    <recommendedName>
        <fullName evidence="4">Lipoprotein</fullName>
    </recommendedName>
</protein>
<comment type="caution">
    <text evidence="2">The sequence shown here is derived from an EMBL/GenBank/DDBJ whole genome shotgun (WGS) entry which is preliminary data.</text>
</comment>
<feature type="chain" id="PRO_5045263453" description="Lipoprotein" evidence="1">
    <location>
        <begin position="22"/>
        <end position="162"/>
    </location>
</feature>
<keyword evidence="3" id="KW-1185">Reference proteome</keyword>
<dbReference type="Proteomes" id="UP000798808">
    <property type="component" value="Unassembled WGS sequence"/>
</dbReference>
<feature type="signal peptide" evidence="1">
    <location>
        <begin position="1"/>
        <end position="21"/>
    </location>
</feature>
<dbReference type="RefSeq" id="WP_155168563.1">
    <property type="nucleotide sequence ID" value="NZ_BAAAFL010000043.1"/>
</dbReference>
<organism evidence="2 3">
    <name type="scientific">Fulvivirga kasyanovii</name>
    <dbReference type="NCBI Taxonomy" id="396812"/>
    <lineage>
        <taxon>Bacteria</taxon>
        <taxon>Pseudomonadati</taxon>
        <taxon>Bacteroidota</taxon>
        <taxon>Cytophagia</taxon>
        <taxon>Cytophagales</taxon>
        <taxon>Fulvivirgaceae</taxon>
        <taxon>Fulvivirga</taxon>
    </lineage>
</organism>
<keyword evidence="1" id="KW-0732">Signal</keyword>
<evidence type="ECO:0008006" key="4">
    <source>
        <dbReference type="Google" id="ProtNLM"/>
    </source>
</evidence>
<evidence type="ECO:0000313" key="3">
    <source>
        <dbReference type="Proteomes" id="UP000798808"/>
    </source>
</evidence>
<evidence type="ECO:0000313" key="2">
    <source>
        <dbReference type="EMBL" id="MTI23415.1"/>
    </source>
</evidence>
<evidence type="ECO:0000256" key="1">
    <source>
        <dbReference type="SAM" id="SignalP"/>
    </source>
</evidence>